<organism evidence="8 9">
    <name type="scientific">Halonatronomonas betaini</name>
    <dbReference type="NCBI Taxonomy" id="2778430"/>
    <lineage>
        <taxon>Bacteria</taxon>
        <taxon>Bacillati</taxon>
        <taxon>Bacillota</taxon>
        <taxon>Clostridia</taxon>
        <taxon>Halanaerobiales</taxon>
        <taxon>Halarsenatibacteraceae</taxon>
        <taxon>Halonatronomonas</taxon>
    </lineage>
</organism>
<dbReference type="InterPro" id="IPR017200">
    <property type="entry name" value="PqqE-like"/>
</dbReference>
<dbReference type="InterPro" id="IPR023885">
    <property type="entry name" value="4Fe4S-binding_SPASM_dom"/>
</dbReference>
<evidence type="ECO:0000259" key="7">
    <source>
        <dbReference type="PROSITE" id="PS51918"/>
    </source>
</evidence>
<dbReference type="SFLD" id="SFLDG01387">
    <property type="entry name" value="BtrN-like_SPASM_domain_contain"/>
    <property type="match status" value="1"/>
</dbReference>
<evidence type="ECO:0000256" key="3">
    <source>
        <dbReference type="ARBA" id="ARBA00022691"/>
    </source>
</evidence>
<evidence type="ECO:0000256" key="6">
    <source>
        <dbReference type="ARBA" id="ARBA00023014"/>
    </source>
</evidence>
<comment type="caution">
    <text evidence="8">The sequence shown here is derived from an EMBL/GenBank/DDBJ whole genome shotgun (WGS) entry which is preliminary data.</text>
</comment>
<dbReference type="Proteomes" id="UP000621436">
    <property type="component" value="Unassembled WGS sequence"/>
</dbReference>
<dbReference type="SFLD" id="SFLDG01386">
    <property type="entry name" value="main_SPASM_domain-containing"/>
    <property type="match status" value="1"/>
</dbReference>
<dbReference type="InterPro" id="IPR050377">
    <property type="entry name" value="Radical_SAM_PqqE_MftC-like"/>
</dbReference>
<dbReference type="InterPro" id="IPR006638">
    <property type="entry name" value="Elp3/MiaA/NifB-like_rSAM"/>
</dbReference>
<dbReference type="RefSeq" id="WP_270454809.1">
    <property type="nucleotide sequence ID" value="NZ_JADPIE010000007.1"/>
</dbReference>
<dbReference type="PANTHER" id="PTHR11228">
    <property type="entry name" value="RADICAL SAM DOMAIN PROTEIN"/>
    <property type="match status" value="1"/>
</dbReference>
<dbReference type="EMBL" id="JADPIE010000007">
    <property type="protein sequence ID" value="MBF8437790.1"/>
    <property type="molecule type" value="Genomic_DNA"/>
</dbReference>
<dbReference type="SFLD" id="SFLDS00029">
    <property type="entry name" value="Radical_SAM"/>
    <property type="match status" value="1"/>
</dbReference>
<keyword evidence="9" id="KW-1185">Reference proteome</keyword>
<dbReference type="GO" id="GO:0003824">
    <property type="term" value="F:catalytic activity"/>
    <property type="evidence" value="ECO:0007669"/>
    <property type="project" value="InterPro"/>
</dbReference>
<dbReference type="SFLD" id="SFLDG01067">
    <property type="entry name" value="SPASM/twitch_domain_containing"/>
    <property type="match status" value="1"/>
</dbReference>
<evidence type="ECO:0000313" key="9">
    <source>
        <dbReference type="Proteomes" id="UP000621436"/>
    </source>
</evidence>
<dbReference type="InterPro" id="IPR058240">
    <property type="entry name" value="rSAM_sf"/>
</dbReference>
<dbReference type="AlphaFoldDB" id="A0A931AW03"/>
<sequence>MKMVSWNITKRCNLYCQHCYRESGPEIDTSEELTTEEGFQLIDDLAEQGFRLLILSGGEPLLRADLDSLIEYATEKGLYPVLGTNALDLTADRVEALKAAGLKGMGISLDSASPEIHDEFRGQEGAWENTVESIKLVREYGIPVQINTTISEQNFFELEGIIELAEELGVRAVHPFFLVPTGRGKEIEEDSLRGKKYQEMIESILDKAEEVEIELKPTCAPQFLPLAKERGFEMRFSRGCLAGVSYCCILPEGEVHICPYLPVAAGNLKEQSFSEIWQNSEVFEDLRDYDKYEGKCDSCKYLGICGGCRARAFYYSDGNYLAGDPWCGVKTNE</sequence>
<dbReference type="PIRSF" id="PIRSF037420">
    <property type="entry name" value="PQQ_syn_pqqE"/>
    <property type="match status" value="1"/>
</dbReference>
<dbReference type="SMART" id="SM00729">
    <property type="entry name" value="Elp3"/>
    <property type="match status" value="1"/>
</dbReference>
<evidence type="ECO:0000256" key="1">
    <source>
        <dbReference type="ARBA" id="ARBA00001966"/>
    </source>
</evidence>
<reference evidence="8" key="1">
    <citation type="submission" date="2020-11" db="EMBL/GenBank/DDBJ databases">
        <title>Halonatronomonas betainensis gen. nov., sp. nov. a novel haloalkaliphilic representative of the family Halanaerobiacae capable of betaine degradation.</title>
        <authorList>
            <person name="Boltyanskaya Y."/>
            <person name="Kevbrin V."/>
            <person name="Detkova E."/>
            <person name="Grouzdev D.S."/>
            <person name="Koziaeva V."/>
            <person name="Zhilina T."/>
        </authorList>
    </citation>
    <scope>NUCLEOTIDE SEQUENCE</scope>
    <source>
        <strain evidence="8">Z-7014</strain>
    </source>
</reference>
<dbReference type="PROSITE" id="PS51918">
    <property type="entry name" value="RADICAL_SAM"/>
    <property type="match status" value="1"/>
</dbReference>
<keyword evidence="4" id="KW-0479">Metal-binding</keyword>
<dbReference type="PANTHER" id="PTHR11228:SF7">
    <property type="entry name" value="PQQA PEPTIDE CYCLASE"/>
    <property type="match status" value="1"/>
</dbReference>
<keyword evidence="3" id="KW-0949">S-adenosyl-L-methionine</keyword>
<dbReference type="Gene3D" id="3.20.20.70">
    <property type="entry name" value="Aldolase class I"/>
    <property type="match status" value="1"/>
</dbReference>
<dbReference type="CDD" id="cd21123">
    <property type="entry name" value="SPASM_MftC-like"/>
    <property type="match status" value="1"/>
</dbReference>
<dbReference type="GO" id="GO:0046872">
    <property type="term" value="F:metal ion binding"/>
    <property type="evidence" value="ECO:0007669"/>
    <property type="project" value="UniProtKB-KW"/>
</dbReference>
<keyword evidence="5" id="KW-0408">Iron</keyword>
<evidence type="ECO:0000256" key="5">
    <source>
        <dbReference type="ARBA" id="ARBA00023004"/>
    </source>
</evidence>
<feature type="domain" description="Radical SAM core" evidence="7">
    <location>
        <begin position="1"/>
        <end position="210"/>
    </location>
</feature>
<dbReference type="InterPro" id="IPR013785">
    <property type="entry name" value="Aldolase_TIM"/>
</dbReference>
<keyword evidence="2" id="KW-0004">4Fe-4S</keyword>
<accession>A0A931AW03</accession>
<dbReference type="InterPro" id="IPR034391">
    <property type="entry name" value="AdoMet-like_SPASM_containing"/>
</dbReference>
<protein>
    <submittedName>
        <fullName evidence="8">Radical SAM protein</fullName>
    </submittedName>
</protein>
<dbReference type="Pfam" id="PF13186">
    <property type="entry name" value="SPASM"/>
    <property type="match status" value="1"/>
</dbReference>
<dbReference type="NCBIfam" id="TIGR04085">
    <property type="entry name" value="rSAM_more_4Fe4S"/>
    <property type="match status" value="1"/>
</dbReference>
<evidence type="ECO:0000256" key="2">
    <source>
        <dbReference type="ARBA" id="ARBA00022485"/>
    </source>
</evidence>
<dbReference type="SUPFAM" id="SSF102114">
    <property type="entry name" value="Radical SAM enzymes"/>
    <property type="match status" value="1"/>
</dbReference>
<evidence type="ECO:0000256" key="4">
    <source>
        <dbReference type="ARBA" id="ARBA00022723"/>
    </source>
</evidence>
<dbReference type="CDD" id="cd01335">
    <property type="entry name" value="Radical_SAM"/>
    <property type="match status" value="1"/>
</dbReference>
<comment type="cofactor">
    <cofactor evidence="1">
        <name>[4Fe-4S] cluster</name>
        <dbReference type="ChEBI" id="CHEBI:49883"/>
    </cofactor>
</comment>
<evidence type="ECO:0000313" key="8">
    <source>
        <dbReference type="EMBL" id="MBF8437790.1"/>
    </source>
</evidence>
<keyword evidence="6" id="KW-0411">Iron-sulfur</keyword>
<dbReference type="InterPro" id="IPR007197">
    <property type="entry name" value="rSAM"/>
</dbReference>
<dbReference type="Pfam" id="PF04055">
    <property type="entry name" value="Radical_SAM"/>
    <property type="match status" value="1"/>
</dbReference>
<name>A0A931AW03_9FIRM</name>
<gene>
    <name evidence="8" type="ORF">I0Q91_11900</name>
</gene>
<dbReference type="GO" id="GO:0051539">
    <property type="term" value="F:4 iron, 4 sulfur cluster binding"/>
    <property type="evidence" value="ECO:0007669"/>
    <property type="project" value="UniProtKB-KW"/>
</dbReference>
<proteinExistence type="predicted"/>